<name>I0RAQ6_9FIRM</name>
<keyword evidence="2" id="KW-1185">Reference proteome</keyword>
<protein>
    <submittedName>
        <fullName evidence="1">Uncharacterized protein</fullName>
    </submittedName>
</protein>
<gene>
    <name evidence="1" type="ORF">HMPREF9970_0668</name>
</gene>
<organism evidence="1 2">
    <name type="scientific">Lachnoanaerobaculum saburreum F0468</name>
    <dbReference type="NCBI Taxonomy" id="1095750"/>
    <lineage>
        <taxon>Bacteria</taxon>
        <taxon>Bacillati</taxon>
        <taxon>Bacillota</taxon>
        <taxon>Clostridia</taxon>
        <taxon>Lachnospirales</taxon>
        <taxon>Lachnospiraceae</taxon>
        <taxon>Lachnoanaerobaculum</taxon>
    </lineage>
</organism>
<reference evidence="1 2" key="1">
    <citation type="submission" date="2012-03" db="EMBL/GenBank/DDBJ databases">
        <authorList>
            <person name="Durkin A.S."/>
            <person name="McCorrison J."/>
            <person name="Torralba M."/>
            <person name="Gillis M."/>
            <person name="Methe B."/>
            <person name="Sutton G."/>
            <person name="Nelson K.E."/>
        </authorList>
    </citation>
    <scope>NUCLEOTIDE SEQUENCE [LARGE SCALE GENOMIC DNA]</scope>
    <source>
        <strain evidence="1 2">F0468</strain>
    </source>
</reference>
<proteinExistence type="predicted"/>
<dbReference type="EMBL" id="AJGH01000028">
    <property type="protein sequence ID" value="EIC96764.1"/>
    <property type="molecule type" value="Genomic_DNA"/>
</dbReference>
<evidence type="ECO:0000313" key="2">
    <source>
        <dbReference type="Proteomes" id="UP000005039"/>
    </source>
</evidence>
<comment type="caution">
    <text evidence="1">The sequence shown here is derived from an EMBL/GenBank/DDBJ whole genome shotgun (WGS) entry which is preliminary data.</text>
</comment>
<dbReference type="AlphaFoldDB" id="I0RAQ6"/>
<sequence>MHSNKSFTAKSCPVFIKELNDLRIVKLKVTKYIIPELQLKKT</sequence>
<dbReference type="Proteomes" id="UP000005039">
    <property type="component" value="Unassembled WGS sequence"/>
</dbReference>
<accession>I0RAQ6</accession>
<evidence type="ECO:0000313" key="1">
    <source>
        <dbReference type="EMBL" id="EIC96764.1"/>
    </source>
</evidence>